<accession>A0A016VQA9</accession>
<reference evidence="8" key="1">
    <citation type="journal article" date="2015" name="Nat. Genet.">
        <title>The genome and transcriptome of the zoonotic hookworm Ancylostoma ceylanicum identify infection-specific gene families.</title>
        <authorList>
            <person name="Schwarz E.M."/>
            <person name="Hu Y."/>
            <person name="Antoshechkin I."/>
            <person name="Miller M.M."/>
            <person name="Sternberg P.W."/>
            <person name="Aroian R.V."/>
        </authorList>
    </citation>
    <scope>NUCLEOTIDE SEQUENCE</scope>
    <source>
        <strain evidence="8">HY135</strain>
    </source>
</reference>
<dbReference type="PANTHER" id="PTHR10605:SF72">
    <property type="entry name" value="HEPARAN SULFATE 3-O SULFOTRANSFERASE-B, ISOFORM A"/>
    <property type="match status" value="1"/>
</dbReference>
<dbReference type="Proteomes" id="UP000024635">
    <property type="component" value="Unassembled WGS sequence"/>
</dbReference>
<name>A0A016VQA9_9BILA</name>
<evidence type="ECO:0000256" key="4">
    <source>
        <dbReference type="PIRSR" id="PIRSR637359-2"/>
    </source>
</evidence>
<dbReference type="AlphaFoldDB" id="A0A016VQA9"/>
<evidence type="ECO:0000313" key="8">
    <source>
        <dbReference type="Proteomes" id="UP000024635"/>
    </source>
</evidence>
<evidence type="ECO:0000256" key="2">
    <source>
        <dbReference type="ARBA" id="ARBA00023180"/>
    </source>
</evidence>
<dbReference type="OrthoDB" id="411451at2759"/>
<keyword evidence="8" id="KW-1185">Reference proteome</keyword>
<feature type="active site" description="For sulfotransferase activity" evidence="3">
    <location>
        <position position="153"/>
    </location>
</feature>
<keyword evidence="5" id="KW-1015">Disulfide bond</keyword>
<evidence type="ECO:0000256" key="5">
    <source>
        <dbReference type="PIRSR" id="PIRSR637359-3"/>
    </source>
</evidence>
<dbReference type="InterPro" id="IPR037359">
    <property type="entry name" value="NST/OST"/>
</dbReference>
<keyword evidence="1" id="KW-0808">Transferase</keyword>
<dbReference type="GO" id="GO:0008467">
    <property type="term" value="F:[heparan sulfate]-glucosamine 3-sulfotransferase activity"/>
    <property type="evidence" value="ECO:0007669"/>
    <property type="project" value="TreeGrafter"/>
</dbReference>
<dbReference type="PANTHER" id="PTHR10605">
    <property type="entry name" value="HEPARAN SULFATE SULFOTRANSFERASE"/>
    <property type="match status" value="1"/>
</dbReference>
<protein>
    <recommendedName>
        <fullName evidence="6">Sulfotransferase domain-containing protein</fullName>
    </recommendedName>
</protein>
<dbReference type="SUPFAM" id="SSF52540">
    <property type="entry name" value="P-loop containing nucleoside triphosphate hydrolases"/>
    <property type="match status" value="1"/>
</dbReference>
<dbReference type="InterPro" id="IPR027417">
    <property type="entry name" value="P-loop_NTPase"/>
</dbReference>
<proteinExistence type="predicted"/>
<feature type="binding site" evidence="4">
    <location>
        <begin position="370"/>
        <end position="374"/>
    </location>
    <ligand>
        <name>3'-phosphoadenylyl sulfate</name>
        <dbReference type="ChEBI" id="CHEBI:58339"/>
    </ligand>
</feature>
<feature type="disulfide bond" evidence="5">
    <location>
        <begin position="355"/>
        <end position="365"/>
    </location>
</feature>
<evidence type="ECO:0000256" key="3">
    <source>
        <dbReference type="PIRSR" id="PIRSR637359-1"/>
    </source>
</evidence>
<dbReference type="Gene3D" id="3.40.50.300">
    <property type="entry name" value="P-loop containing nucleotide triphosphate hydrolases"/>
    <property type="match status" value="1"/>
</dbReference>
<keyword evidence="2" id="KW-0325">Glycoprotein</keyword>
<organism evidence="7 8">
    <name type="scientific">Ancylostoma ceylanicum</name>
    <dbReference type="NCBI Taxonomy" id="53326"/>
    <lineage>
        <taxon>Eukaryota</taxon>
        <taxon>Metazoa</taxon>
        <taxon>Ecdysozoa</taxon>
        <taxon>Nematoda</taxon>
        <taxon>Chromadorea</taxon>
        <taxon>Rhabditida</taxon>
        <taxon>Rhabditina</taxon>
        <taxon>Rhabditomorpha</taxon>
        <taxon>Strongyloidea</taxon>
        <taxon>Ancylostomatidae</taxon>
        <taxon>Ancylostomatinae</taxon>
        <taxon>Ancylostoma</taxon>
    </lineage>
</organism>
<evidence type="ECO:0000256" key="1">
    <source>
        <dbReference type="ARBA" id="ARBA00022679"/>
    </source>
</evidence>
<feature type="domain" description="Sulfotransferase" evidence="6">
    <location>
        <begin position="146"/>
        <end position="391"/>
    </location>
</feature>
<dbReference type="STRING" id="53326.A0A016VQA9"/>
<comment type="caution">
    <text evidence="7">The sequence shown here is derived from an EMBL/GenBank/DDBJ whole genome shotgun (WGS) entry which is preliminary data.</text>
</comment>
<evidence type="ECO:0000313" key="7">
    <source>
        <dbReference type="EMBL" id="EYC29570.1"/>
    </source>
</evidence>
<gene>
    <name evidence="7" type="primary">Acey_s0006.g3044</name>
    <name evidence="7" type="ORF">Y032_0006g3044</name>
</gene>
<dbReference type="InterPro" id="IPR000863">
    <property type="entry name" value="Sulfotransferase_dom"/>
</dbReference>
<dbReference type="EMBL" id="JARK01001342">
    <property type="protein sequence ID" value="EYC29570.1"/>
    <property type="molecule type" value="Genomic_DNA"/>
</dbReference>
<feature type="binding site" evidence="4">
    <location>
        <begin position="153"/>
        <end position="157"/>
    </location>
    <ligand>
        <name>3'-phosphoadenylyl sulfate</name>
        <dbReference type="ChEBI" id="CHEBI:58339"/>
    </ligand>
</feature>
<sequence>MYARNSVRRCLPVSFNVPTLKEQPGFRKRARAARSRRGVLLDCLPIFREIQETLTLIKAPPAVQRPWNPHWKPRPSGSADGRKLLTGWSPLVSHSFLCGVCFRDFLYFRRFDRQFVPRMLYGLLGISMLISTARPDNPLQKKFPTAIIVGVKKAGTRALLEFLRLNPRIRAPGPEVHFFDKNYHRGLEWYREAMPLTNDDQLTIEKSPAYFHSKFAAERIRALNPAMKIIIVVRNPVMRAISDYTQASSKRKNFGGMPTFEEMAVGDCAPWLKTNCSSKVGGVNVGWGAIRIGVYHKHMKRWLDNFPMEQIHIVDGERLVTQPALEVSQTERFLGLEPVVKPENFGVDPVKKFPCVRRADGSLHCLGKTKGRKHPLIQTEVLQRLRRFYEPENRKFFRMVNRSFMW</sequence>
<feature type="binding site" evidence="4">
    <location>
        <position position="234"/>
    </location>
    <ligand>
        <name>3'-phosphoadenylyl sulfate</name>
        <dbReference type="ChEBI" id="CHEBI:58339"/>
    </ligand>
</feature>
<dbReference type="Pfam" id="PF00685">
    <property type="entry name" value="Sulfotransfer_1"/>
    <property type="match status" value="1"/>
</dbReference>
<feature type="binding site" evidence="4">
    <location>
        <position position="242"/>
    </location>
    <ligand>
        <name>3'-phosphoadenylyl sulfate</name>
        <dbReference type="ChEBI" id="CHEBI:58339"/>
    </ligand>
</feature>
<evidence type="ECO:0000259" key="6">
    <source>
        <dbReference type="Pfam" id="PF00685"/>
    </source>
</evidence>